<sequence length="58" mass="6265">MRLQEGPAFSASIIAVGVGFLFYNQTKNLALALLLGLGLGLADYAILVWINSIKSKRK</sequence>
<feature type="transmembrane region" description="Helical" evidence="1">
    <location>
        <begin position="29"/>
        <end position="50"/>
    </location>
</feature>
<reference evidence="2 3" key="1">
    <citation type="submission" date="2018-10" db="EMBL/GenBank/DDBJ databases">
        <title>Genomic Encyclopedia of Type Strains, Phase IV (KMG-IV): sequencing the most valuable type-strain genomes for metagenomic binning, comparative biology and taxonomic classification.</title>
        <authorList>
            <person name="Goeker M."/>
        </authorList>
    </citation>
    <scope>NUCLEOTIDE SEQUENCE [LARGE SCALE GENOMIC DNA]</scope>
    <source>
        <strain evidence="2 3">DSM 22008</strain>
    </source>
</reference>
<name>A0A420WLX1_9PROT</name>
<evidence type="ECO:0000313" key="3">
    <source>
        <dbReference type="Proteomes" id="UP000282211"/>
    </source>
</evidence>
<dbReference type="EMBL" id="RBII01000001">
    <property type="protein sequence ID" value="RKQ71912.1"/>
    <property type="molecule type" value="Genomic_DNA"/>
</dbReference>
<protein>
    <submittedName>
        <fullName evidence="2">Uncharacterized protein</fullName>
    </submittedName>
</protein>
<organism evidence="2 3">
    <name type="scientific">Litorimonas taeanensis</name>
    <dbReference type="NCBI Taxonomy" id="568099"/>
    <lineage>
        <taxon>Bacteria</taxon>
        <taxon>Pseudomonadati</taxon>
        <taxon>Pseudomonadota</taxon>
        <taxon>Alphaproteobacteria</taxon>
        <taxon>Maricaulales</taxon>
        <taxon>Robiginitomaculaceae</taxon>
    </lineage>
</organism>
<gene>
    <name evidence="2" type="ORF">DES40_1244</name>
</gene>
<dbReference type="InParanoid" id="A0A420WLX1"/>
<proteinExistence type="predicted"/>
<dbReference type="RefSeq" id="WP_170144906.1">
    <property type="nucleotide sequence ID" value="NZ_RBII01000001.1"/>
</dbReference>
<feature type="transmembrane region" description="Helical" evidence="1">
    <location>
        <begin position="7"/>
        <end position="23"/>
    </location>
</feature>
<keyword evidence="1" id="KW-0472">Membrane</keyword>
<evidence type="ECO:0000256" key="1">
    <source>
        <dbReference type="SAM" id="Phobius"/>
    </source>
</evidence>
<comment type="caution">
    <text evidence="2">The sequence shown here is derived from an EMBL/GenBank/DDBJ whole genome shotgun (WGS) entry which is preliminary data.</text>
</comment>
<accession>A0A420WLX1</accession>
<keyword evidence="3" id="KW-1185">Reference proteome</keyword>
<keyword evidence="1" id="KW-0812">Transmembrane</keyword>
<keyword evidence="1" id="KW-1133">Transmembrane helix</keyword>
<dbReference type="AlphaFoldDB" id="A0A420WLX1"/>
<evidence type="ECO:0000313" key="2">
    <source>
        <dbReference type="EMBL" id="RKQ71912.1"/>
    </source>
</evidence>
<dbReference type="Proteomes" id="UP000282211">
    <property type="component" value="Unassembled WGS sequence"/>
</dbReference>